<dbReference type="STRING" id="59463.ENSMLUP00000021133"/>
<accession>G1QBQ0</accession>
<reference evidence="2" key="3">
    <citation type="submission" date="2025-09" db="UniProtKB">
        <authorList>
            <consortium name="Ensembl"/>
        </authorList>
    </citation>
    <scope>IDENTIFICATION</scope>
</reference>
<feature type="compositionally biased region" description="Polar residues" evidence="1">
    <location>
        <begin position="19"/>
        <end position="64"/>
    </location>
</feature>
<keyword evidence="3" id="KW-1185">Reference proteome</keyword>
<dbReference type="Pfam" id="PF15662">
    <property type="entry name" value="SPATA3"/>
    <property type="match status" value="1"/>
</dbReference>
<dbReference type="InterPro" id="IPR026717">
    <property type="entry name" value="SPATA3"/>
</dbReference>
<dbReference type="InParanoid" id="G1QBQ0"/>
<dbReference type="AlphaFoldDB" id="G1QBQ0"/>
<feature type="compositionally biased region" description="Polar residues" evidence="1">
    <location>
        <begin position="88"/>
        <end position="109"/>
    </location>
</feature>
<evidence type="ECO:0000313" key="2">
    <source>
        <dbReference type="Ensembl" id="ENSMLUP00000021133.1"/>
    </source>
</evidence>
<organism evidence="2 3">
    <name type="scientific">Myotis lucifugus</name>
    <name type="common">Little brown bat</name>
    <dbReference type="NCBI Taxonomy" id="59463"/>
    <lineage>
        <taxon>Eukaryota</taxon>
        <taxon>Metazoa</taxon>
        <taxon>Chordata</taxon>
        <taxon>Craniata</taxon>
        <taxon>Vertebrata</taxon>
        <taxon>Euteleostomi</taxon>
        <taxon>Mammalia</taxon>
        <taxon>Eutheria</taxon>
        <taxon>Laurasiatheria</taxon>
        <taxon>Chiroptera</taxon>
        <taxon>Yangochiroptera</taxon>
        <taxon>Vespertilionidae</taxon>
        <taxon>Myotis</taxon>
    </lineage>
</organism>
<dbReference type="Ensembl" id="ENSMLUT00000022265.1">
    <property type="protein sequence ID" value="ENSMLUP00000021133.1"/>
    <property type="gene ID" value="ENSMLUG00000028744.1"/>
</dbReference>
<protein>
    <recommendedName>
        <fullName evidence="4">Spermatogenesis associated 3</fullName>
    </recommendedName>
</protein>
<sequence>MKKGKKKKPESKRRGSNARRCSSDSTSRQPSLRSTPHQSSVESTPPQNSLSCTPQQHSSSEFTPQQPISGCTPQQQQQSSEPTPHQPCSESTPQQPASGSTPQQPSAGSVAQRPVIWALPAPQTSQSAQGLLTQNTGTKTSHSHGSKKAANDLIHPGPPTRPFCSCTTCPGSSACWRRLGLCHSRISDVLLPRAWLTVPGRGFPNLLTFYRGPARKHTSHRNSCAPGSRDCSCGSGGPSNCLLRH</sequence>
<evidence type="ECO:0008006" key="4">
    <source>
        <dbReference type="Google" id="ProtNLM"/>
    </source>
</evidence>
<feature type="compositionally biased region" description="Low complexity" evidence="1">
    <location>
        <begin position="65"/>
        <end position="87"/>
    </location>
</feature>
<feature type="compositionally biased region" description="Basic residues" evidence="1">
    <location>
        <begin position="1"/>
        <end position="17"/>
    </location>
</feature>
<dbReference type="PANTHER" id="PTHR22234">
    <property type="entry name" value="TESTIS SPERMATOCYTE APOPTOSIS-RELATED GENE 1 PROTEIN"/>
    <property type="match status" value="1"/>
</dbReference>
<name>G1QBQ0_MYOLU</name>
<dbReference type="EMBL" id="AAPE02003560">
    <property type="status" value="NOT_ANNOTATED_CDS"/>
    <property type="molecule type" value="Genomic_DNA"/>
</dbReference>
<dbReference type="HOGENOM" id="CLU_099077_0_0_1"/>
<dbReference type="OMA" id="CSYATCP"/>
<reference evidence="2 3" key="1">
    <citation type="journal article" date="2011" name="Nature">
        <title>A high-resolution map of human evolutionary constraint using 29 mammals.</title>
        <authorList>
            <person name="Lindblad-Toh K."/>
            <person name="Garber M."/>
            <person name="Zuk O."/>
            <person name="Lin M.F."/>
            <person name="Parker B.J."/>
            <person name="Washietl S."/>
            <person name="Kheradpour P."/>
            <person name="Ernst J."/>
            <person name="Jordan G."/>
            <person name="Mauceli E."/>
            <person name="Ward L.D."/>
            <person name="Lowe C.B."/>
            <person name="Holloway A.K."/>
            <person name="Clamp M."/>
            <person name="Gnerre S."/>
            <person name="Alfoldi J."/>
            <person name="Beal K."/>
            <person name="Chang J."/>
            <person name="Clawson H."/>
            <person name="Cuff J."/>
            <person name="Di Palma F."/>
            <person name="Fitzgerald S."/>
            <person name="Flicek P."/>
            <person name="Guttman M."/>
            <person name="Hubisz M.J."/>
            <person name="Jaffe D.B."/>
            <person name="Jungreis I."/>
            <person name="Kent W.J."/>
            <person name="Kostka D."/>
            <person name="Lara M."/>
            <person name="Martins A.L."/>
            <person name="Massingham T."/>
            <person name="Moltke I."/>
            <person name="Raney B.J."/>
            <person name="Rasmussen M.D."/>
            <person name="Robinson J."/>
            <person name="Stark A."/>
            <person name="Vilella A.J."/>
            <person name="Wen J."/>
            <person name="Xie X."/>
            <person name="Zody M.C."/>
            <person name="Baldwin J."/>
            <person name="Bloom T."/>
            <person name="Chin C.W."/>
            <person name="Heiman D."/>
            <person name="Nicol R."/>
            <person name="Nusbaum C."/>
            <person name="Young S."/>
            <person name="Wilkinson J."/>
            <person name="Worley K.C."/>
            <person name="Kovar C.L."/>
            <person name="Muzny D.M."/>
            <person name="Gibbs R.A."/>
            <person name="Cree A."/>
            <person name="Dihn H.H."/>
            <person name="Fowler G."/>
            <person name="Jhangiani S."/>
            <person name="Joshi V."/>
            <person name="Lee S."/>
            <person name="Lewis L.R."/>
            <person name="Nazareth L.V."/>
            <person name="Okwuonu G."/>
            <person name="Santibanez J."/>
            <person name="Warren W.C."/>
            <person name="Mardis E.R."/>
            <person name="Weinstock G.M."/>
            <person name="Wilson R.K."/>
            <person name="Delehaunty K."/>
            <person name="Dooling D."/>
            <person name="Fronik C."/>
            <person name="Fulton L."/>
            <person name="Fulton B."/>
            <person name="Graves T."/>
            <person name="Minx P."/>
            <person name="Sodergren E."/>
            <person name="Birney E."/>
            <person name="Margulies E.H."/>
            <person name="Herrero J."/>
            <person name="Green E.D."/>
            <person name="Haussler D."/>
            <person name="Siepel A."/>
            <person name="Goldman N."/>
            <person name="Pollard K.S."/>
            <person name="Pedersen J.S."/>
            <person name="Lander E.S."/>
            <person name="Kellis M."/>
        </authorList>
    </citation>
    <scope>NUCLEOTIDE SEQUENCE [LARGE SCALE GENOMIC DNA]</scope>
</reference>
<proteinExistence type="predicted"/>
<dbReference type="GeneTree" id="ENSGT00390000003032"/>
<dbReference type="Proteomes" id="UP000001074">
    <property type="component" value="Unassembled WGS sequence"/>
</dbReference>
<evidence type="ECO:0000313" key="3">
    <source>
        <dbReference type="Proteomes" id="UP000001074"/>
    </source>
</evidence>
<evidence type="ECO:0000256" key="1">
    <source>
        <dbReference type="SAM" id="MobiDB-lite"/>
    </source>
</evidence>
<reference evidence="2" key="2">
    <citation type="submission" date="2025-08" db="UniProtKB">
        <authorList>
            <consortium name="Ensembl"/>
        </authorList>
    </citation>
    <scope>IDENTIFICATION</scope>
</reference>
<dbReference type="PANTHER" id="PTHR22234:SF0">
    <property type="entry name" value="SPERMATOGENESIS-ASSOCIATED PROTEIN 3"/>
    <property type="match status" value="1"/>
</dbReference>
<dbReference type="eggNOG" id="ENOG502TDUQ">
    <property type="taxonomic scope" value="Eukaryota"/>
</dbReference>
<feature type="region of interest" description="Disordered" evidence="1">
    <location>
        <begin position="1"/>
        <end position="110"/>
    </location>
</feature>